<proteinExistence type="predicted"/>
<evidence type="ECO:0008006" key="4">
    <source>
        <dbReference type="Google" id="ProtNLM"/>
    </source>
</evidence>
<gene>
    <name evidence="2" type="ORF">CUNI_LOCUS21920</name>
</gene>
<reference evidence="2" key="1">
    <citation type="submission" date="2021-04" db="EMBL/GenBank/DDBJ databases">
        <authorList>
            <consortium name="Molecular Ecology Group"/>
        </authorList>
    </citation>
    <scope>NUCLEOTIDE SEQUENCE</scope>
</reference>
<accession>A0A8S4A834</accession>
<dbReference type="AlphaFoldDB" id="A0A8S4A834"/>
<name>A0A8S4A834_9EUPU</name>
<evidence type="ECO:0000313" key="3">
    <source>
        <dbReference type="Proteomes" id="UP000678393"/>
    </source>
</evidence>
<dbReference type="Proteomes" id="UP000678393">
    <property type="component" value="Unassembled WGS sequence"/>
</dbReference>
<feature type="chain" id="PRO_5035822440" description="Secreted protein" evidence="1">
    <location>
        <begin position="21"/>
        <end position="224"/>
    </location>
</feature>
<keyword evidence="1" id="KW-0732">Signal</keyword>
<dbReference type="EMBL" id="CAJHNH020008524">
    <property type="protein sequence ID" value="CAG5136362.1"/>
    <property type="molecule type" value="Genomic_DNA"/>
</dbReference>
<sequence>MEASRRILVVLAAVFVAAECFIPSFKRESDPLPPNRHETSCHNKLASCMAPFHGNPLLSEGNHIFITLILHTDEICSLYEQASSCIRPSLDECGPGLRAELEQTFSIGDFFCSERGRSLLREVRKSVCLTDSLKAYELQAAVELCIAESANGEGAANLDPCQQIVLTQRCRIQSTTQQCGEAAGVFVSEIYDRLGPMFSELQCPEEGSHEFLKRGIELLRKRFI</sequence>
<protein>
    <recommendedName>
        <fullName evidence="4">Secreted protein</fullName>
    </recommendedName>
</protein>
<keyword evidence="3" id="KW-1185">Reference proteome</keyword>
<feature type="signal peptide" evidence="1">
    <location>
        <begin position="1"/>
        <end position="20"/>
    </location>
</feature>
<comment type="caution">
    <text evidence="2">The sequence shown here is derived from an EMBL/GenBank/DDBJ whole genome shotgun (WGS) entry which is preliminary data.</text>
</comment>
<organism evidence="2 3">
    <name type="scientific">Candidula unifasciata</name>
    <dbReference type="NCBI Taxonomy" id="100452"/>
    <lineage>
        <taxon>Eukaryota</taxon>
        <taxon>Metazoa</taxon>
        <taxon>Spiralia</taxon>
        <taxon>Lophotrochozoa</taxon>
        <taxon>Mollusca</taxon>
        <taxon>Gastropoda</taxon>
        <taxon>Heterobranchia</taxon>
        <taxon>Euthyneura</taxon>
        <taxon>Panpulmonata</taxon>
        <taxon>Eupulmonata</taxon>
        <taxon>Stylommatophora</taxon>
        <taxon>Helicina</taxon>
        <taxon>Helicoidea</taxon>
        <taxon>Geomitridae</taxon>
        <taxon>Candidula</taxon>
    </lineage>
</organism>
<evidence type="ECO:0000313" key="2">
    <source>
        <dbReference type="EMBL" id="CAG5136362.1"/>
    </source>
</evidence>
<evidence type="ECO:0000256" key="1">
    <source>
        <dbReference type="SAM" id="SignalP"/>
    </source>
</evidence>